<dbReference type="InterPro" id="IPR051262">
    <property type="entry name" value="SMP-30/CGR1_Lactonase"/>
</dbReference>
<feature type="domain" description="SMP-30/Gluconolactonase/LRE-like region" evidence="1">
    <location>
        <begin position="13"/>
        <end position="232"/>
    </location>
</feature>
<organism evidence="2 3">
    <name type="scientific">Winogradskya consettensis</name>
    <dbReference type="NCBI Taxonomy" id="113560"/>
    <lineage>
        <taxon>Bacteria</taxon>
        <taxon>Bacillati</taxon>
        <taxon>Actinomycetota</taxon>
        <taxon>Actinomycetes</taxon>
        <taxon>Micromonosporales</taxon>
        <taxon>Micromonosporaceae</taxon>
        <taxon>Winogradskya</taxon>
    </lineage>
</organism>
<dbReference type="Proteomes" id="UP000680865">
    <property type="component" value="Unassembled WGS sequence"/>
</dbReference>
<dbReference type="InterPro" id="IPR013658">
    <property type="entry name" value="SGL"/>
</dbReference>
<keyword evidence="3" id="KW-1185">Reference proteome</keyword>
<accession>A0A919S8H9</accession>
<name>A0A919S8H9_9ACTN</name>
<dbReference type="InterPro" id="IPR011042">
    <property type="entry name" value="6-blade_b-propeller_TolB-like"/>
</dbReference>
<dbReference type="SUPFAM" id="SSF63829">
    <property type="entry name" value="Calcium-dependent phosphotriesterase"/>
    <property type="match status" value="1"/>
</dbReference>
<gene>
    <name evidence="2" type="ORF">Aco04nite_03010</name>
</gene>
<comment type="caution">
    <text evidence="2">The sequence shown here is derived from an EMBL/GenBank/DDBJ whole genome shotgun (WGS) entry which is preliminary data.</text>
</comment>
<proteinExistence type="predicted"/>
<evidence type="ECO:0000313" key="3">
    <source>
        <dbReference type="Proteomes" id="UP000680865"/>
    </source>
</evidence>
<dbReference type="AlphaFoldDB" id="A0A919S8H9"/>
<dbReference type="Pfam" id="PF08450">
    <property type="entry name" value="SGL"/>
    <property type="match status" value="1"/>
</dbReference>
<evidence type="ECO:0000313" key="2">
    <source>
        <dbReference type="EMBL" id="GIM66688.1"/>
    </source>
</evidence>
<dbReference type="PANTHER" id="PTHR47572:SF5">
    <property type="entry name" value="BLR2277 PROTEIN"/>
    <property type="match status" value="1"/>
</dbReference>
<sequence>MGDARVVLDGLVFGESVRWHAGRVWFCDWGAGQVVRVVDGKSEVVARVDDFPFCVDWLPDGRMLTITGRGVLLRDGTPFAALESPYPWNDIAVDRHGNAFVNNIGYAFGLGEPAPGTITVVTPDGASREVAAGLEFPNGMAVLGDTLIVAESHASRLSAFEIAVDGTLSRRRIWATVEDSAPDGIFPDPSGAIWYADVPNKECALVREGGEVIRRIPFDRGAFDCALAGNTLYAVIAHYPSDSPSGRLVAVDL</sequence>
<dbReference type="PANTHER" id="PTHR47572">
    <property type="entry name" value="LIPOPROTEIN-RELATED"/>
    <property type="match status" value="1"/>
</dbReference>
<dbReference type="RefSeq" id="WP_212995383.1">
    <property type="nucleotide sequence ID" value="NZ_BAAATW010000001.1"/>
</dbReference>
<protein>
    <submittedName>
        <fullName evidence="2">Gluconolaconase</fullName>
    </submittedName>
</protein>
<dbReference type="Gene3D" id="2.120.10.30">
    <property type="entry name" value="TolB, C-terminal domain"/>
    <property type="match status" value="1"/>
</dbReference>
<evidence type="ECO:0000259" key="1">
    <source>
        <dbReference type="Pfam" id="PF08450"/>
    </source>
</evidence>
<dbReference type="EMBL" id="BOQP01000002">
    <property type="protein sequence ID" value="GIM66688.1"/>
    <property type="molecule type" value="Genomic_DNA"/>
</dbReference>
<reference evidence="2" key="1">
    <citation type="submission" date="2021-03" db="EMBL/GenBank/DDBJ databases">
        <title>Whole genome shotgun sequence of Actinoplanes consettensis NBRC 14913.</title>
        <authorList>
            <person name="Komaki H."/>
            <person name="Tamura T."/>
        </authorList>
    </citation>
    <scope>NUCLEOTIDE SEQUENCE</scope>
    <source>
        <strain evidence="2">NBRC 14913</strain>
    </source>
</reference>